<protein>
    <submittedName>
        <fullName evidence="1">Uncharacterized protein</fullName>
    </submittedName>
</protein>
<evidence type="ECO:0000313" key="2">
    <source>
        <dbReference type="EMBL" id="SCE65871.1"/>
    </source>
</evidence>
<dbReference type="Proteomes" id="UP000669887">
    <property type="component" value="Unassembled WGS sequence"/>
</dbReference>
<dbReference type="GeneID" id="93468213"/>
<dbReference type="Proteomes" id="UP000199405">
    <property type="component" value="Unassembled WGS sequence"/>
</dbReference>
<dbReference type="EMBL" id="FMCQ01000001">
    <property type="protein sequence ID" value="SCE65871.1"/>
    <property type="molecule type" value="Genomic_DNA"/>
</dbReference>
<accession>A0AAW4JHD9</accession>
<proteinExistence type="predicted"/>
<evidence type="ECO:0000313" key="4">
    <source>
        <dbReference type="Proteomes" id="UP000669887"/>
    </source>
</evidence>
<dbReference type="AlphaFoldDB" id="A0AAW4JHD9"/>
<organism evidence="1 4">
    <name type="scientific">Micromonospora tulbaghiae</name>
    <dbReference type="NCBI Taxonomy" id="479978"/>
    <lineage>
        <taxon>Bacteria</taxon>
        <taxon>Bacillati</taxon>
        <taxon>Actinomycetota</taxon>
        <taxon>Actinomycetes</taxon>
        <taxon>Micromonosporales</taxon>
        <taxon>Micromonosporaceae</taxon>
        <taxon>Micromonospora</taxon>
    </lineage>
</organism>
<dbReference type="RefSeq" id="WP_091414259.1">
    <property type="nucleotide sequence ID" value="NZ_FMCQ01000001.1"/>
</dbReference>
<reference evidence="2 3" key="1">
    <citation type="submission" date="2016-06" db="EMBL/GenBank/DDBJ databases">
        <authorList>
            <person name="Varghese N."/>
            <person name="Submissions Spin"/>
        </authorList>
    </citation>
    <scope>NUCLEOTIDE SEQUENCE [LARGE SCALE GENOMIC DNA]</scope>
    <source>
        <strain evidence="2 3">DSM 45142</strain>
    </source>
</reference>
<gene>
    <name evidence="2" type="ORF">GA0070562_1404</name>
    <name evidence="1" type="ORF">J5U46_16340</name>
</gene>
<name>A0AAW4JHD9_9ACTN</name>
<keyword evidence="3" id="KW-1185">Reference proteome</keyword>
<dbReference type="EMBL" id="JAGFVQ010000029">
    <property type="protein sequence ID" value="MBO4141726.1"/>
    <property type="molecule type" value="Genomic_DNA"/>
</dbReference>
<evidence type="ECO:0000313" key="3">
    <source>
        <dbReference type="Proteomes" id="UP000199405"/>
    </source>
</evidence>
<sequence length="343" mass="38463">MVSPEQQPTTTDVVRELARQGALARHFAASTEAERRRLRAAATELAWPLIFLRVTRRVERGRGHHICAMGVQRLSPDCLDRFHDDVEAVLDDLFAHADVPIDNLEGWLTMRMRRATVDGYRRRRGERGAPQRPRVPNWLAEAVGRDPWLLDLAMAILDWVGTEATAGSSLWPLSAWAARRAVRTGDHSVGESQVATEIEAVLAAMRQRRTWYERNVDRPLGRKRAPVHFPRRESSGEYAEPEPLALVERHEKDDTLMLELAAQAIALMKRRRDAGEDVRVLVTEVLGTVFGALPAAHGLDRIPGDDPIGAEQVDALVGDPDRLDHVVETVIELLNRADRPSDL</sequence>
<evidence type="ECO:0000313" key="1">
    <source>
        <dbReference type="EMBL" id="MBO4141726.1"/>
    </source>
</evidence>
<comment type="caution">
    <text evidence="1">The sequence shown here is derived from an EMBL/GenBank/DDBJ whole genome shotgun (WGS) entry which is preliminary data.</text>
</comment>
<reference evidence="1" key="2">
    <citation type="submission" date="2021-03" db="EMBL/GenBank/DDBJ databases">
        <title>X isolated from Micromonospora tulbaghiae.</title>
        <authorList>
            <person name="Stennett H.L."/>
        </authorList>
    </citation>
    <scope>NUCLEOTIDE SEQUENCE</scope>
    <source>
        <strain evidence="1">28M1-20</strain>
    </source>
</reference>